<dbReference type="Pfam" id="PF03633">
    <property type="entry name" value="Glyco_hydro_65C"/>
    <property type="match status" value="1"/>
</dbReference>
<dbReference type="SUPFAM" id="SSF49785">
    <property type="entry name" value="Galactose-binding domain-like"/>
    <property type="match status" value="2"/>
</dbReference>
<protein>
    <recommendedName>
        <fullName evidence="2">CBM6 domain-containing protein</fullName>
    </recommendedName>
</protein>
<feature type="chain" id="PRO_5046216816" description="CBM6 domain-containing protein" evidence="1">
    <location>
        <begin position="22"/>
        <end position="814"/>
    </location>
</feature>
<feature type="domain" description="CBM6" evidence="2">
    <location>
        <begin position="688"/>
        <end position="813"/>
    </location>
</feature>
<reference evidence="3 4" key="1">
    <citation type="submission" date="2024-08" db="EMBL/GenBank/DDBJ databases">
        <authorList>
            <person name="Cucini C."/>
            <person name="Frati F."/>
        </authorList>
    </citation>
    <scope>NUCLEOTIDE SEQUENCE [LARGE SCALE GENOMIC DNA]</scope>
</reference>
<name>A0ABP1RIY4_9HEXA</name>
<evidence type="ECO:0000259" key="2">
    <source>
        <dbReference type="PROSITE" id="PS51175"/>
    </source>
</evidence>
<comment type="caution">
    <text evidence="3">The sequence shown here is derived from an EMBL/GenBank/DDBJ whole genome shotgun (WGS) entry which is preliminary data.</text>
</comment>
<evidence type="ECO:0000256" key="1">
    <source>
        <dbReference type="SAM" id="SignalP"/>
    </source>
</evidence>
<evidence type="ECO:0000313" key="3">
    <source>
        <dbReference type="EMBL" id="CAL8128906.1"/>
    </source>
</evidence>
<organism evidence="3 4">
    <name type="scientific">Orchesella dallaii</name>
    <dbReference type="NCBI Taxonomy" id="48710"/>
    <lineage>
        <taxon>Eukaryota</taxon>
        <taxon>Metazoa</taxon>
        <taxon>Ecdysozoa</taxon>
        <taxon>Arthropoda</taxon>
        <taxon>Hexapoda</taxon>
        <taxon>Collembola</taxon>
        <taxon>Entomobryomorpha</taxon>
        <taxon>Entomobryoidea</taxon>
        <taxon>Orchesellidae</taxon>
        <taxon>Orchesellinae</taxon>
        <taxon>Orchesella</taxon>
    </lineage>
</organism>
<gene>
    <name evidence="3" type="ORF">ODALV1_LOCUS22667</name>
</gene>
<dbReference type="InterPro" id="IPR054491">
    <property type="entry name" value="MGH1-like_GH"/>
</dbReference>
<accession>A0ABP1RIY4</accession>
<dbReference type="InterPro" id="IPR012341">
    <property type="entry name" value="6hp_glycosidase-like_sf"/>
</dbReference>
<dbReference type="Pfam" id="PF22422">
    <property type="entry name" value="MGH1-like_GH"/>
    <property type="match status" value="1"/>
</dbReference>
<dbReference type="InterPro" id="IPR005084">
    <property type="entry name" value="CBM6"/>
</dbReference>
<evidence type="ECO:0000313" key="4">
    <source>
        <dbReference type="Proteomes" id="UP001642540"/>
    </source>
</evidence>
<dbReference type="InterPro" id="IPR005194">
    <property type="entry name" value="Glyco_hydro_65_C"/>
</dbReference>
<keyword evidence="4" id="KW-1185">Reference proteome</keyword>
<feature type="signal peptide" evidence="1">
    <location>
        <begin position="1"/>
        <end position="21"/>
    </location>
</feature>
<dbReference type="InterPro" id="IPR008928">
    <property type="entry name" value="6-hairpin_glycosidase_sf"/>
</dbReference>
<dbReference type="SUPFAM" id="SSF48208">
    <property type="entry name" value="Six-hairpin glycosidases"/>
    <property type="match status" value="1"/>
</dbReference>
<dbReference type="EMBL" id="CAXLJM020000075">
    <property type="protein sequence ID" value="CAL8128906.1"/>
    <property type="molecule type" value="Genomic_DNA"/>
</dbReference>
<sequence>MSTKIIIISFSFILSLTLVQAQTTNFVNQDSKLVGLAEPQWFKDNIPFLEVPDTQIEEVYYYRFSSHKRHLRYSIPGAGYTITEFVHKVGYSQKFDTINDAAGHHIYESRWLRNPRYAQDYINFWTREGAGGEQQYSEWIADAAYATYLVTGNKPFILSQLPGFVNNFNGWGNSFEPTLNLYFISPLLDAMEYSASSLPTDDPFGGGIGYRPSFNSEMYANAIAISKIARLNNDTSIAEEFEGRAEAIRRAILDYLWDDERTFFYHMYREDNPNNGLLESRENIGFFPWRFGVPDPQDPKYERAWEHLFDSQGFSSRYGPTTCEQRSPYFDGNQTSQCCWWNGNSWPYSTGFILNSLAAQIKNYRETNLVNIDTFMQVLHTYAETQYKNDKPYVAECHSPYNKNWVCDSFNHSEHYAHSTYIDNVLGDLLGIEPQVNNSFVISPLIPSSWSYFIIENLLYHGHNITILYDKDGSKYNTTGGMKIFLNGELAASQPEVGRMSLNIPEPIIDDSYSRKKVENYASNTNSYGYPMVDASFTSVYDSSVWHAVDGRIFYDLFPSNRWHNFESPNEVDWFSVDFGPGRQKTVDQVKIYVYSDVATGEGNVDCPENVSVEYLSSASPDETWEPAQNQTSTPSTCSPNDVLIIHFDPVKTQKVRLVFSRNVEDNWFVGMTEVEIWAPWPQVEEEGIYEAEDGLITNANIRAAESASGGSYVAQIDANDASVEFTGIWVEQEGEYEVKVYYSNGIENEATMSVKVNNLQTVTATFPPTVNGWGEFDSNTFVTLRLPLLRGNNVLIFRHGDNFAELDKIMITM</sequence>
<proteinExistence type="predicted"/>
<dbReference type="Gene3D" id="1.50.10.10">
    <property type="match status" value="1"/>
</dbReference>
<dbReference type="Proteomes" id="UP001642540">
    <property type="component" value="Unassembled WGS sequence"/>
</dbReference>
<keyword evidence="1" id="KW-0732">Signal</keyword>
<dbReference type="PROSITE" id="PS51175">
    <property type="entry name" value="CBM6"/>
    <property type="match status" value="1"/>
</dbReference>
<dbReference type="Gene3D" id="2.60.120.260">
    <property type="entry name" value="Galactose-binding domain-like"/>
    <property type="match status" value="2"/>
</dbReference>
<dbReference type="InterPro" id="IPR008979">
    <property type="entry name" value="Galactose-bd-like_sf"/>
</dbReference>